<keyword evidence="1" id="KW-1133">Transmembrane helix</keyword>
<proteinExistence type="predicted"/>
<dbReference type="Proteomes" id="UP001057375">
    <property type="component" value="Unassembled WGS sequence"/>
</dbReference>
<evidence type="ECO:0000313" key="3">
    <source>
        <dbReference type="Proteomes" id="UP001057375"/>
    </source>
</evidence>
<feature type="non-terminal residue" evidence="2">
    <location>
        <position position="100"/>
    </location>
</feature>
<reference evidence="2" key="1">
    <citation type="submission" date="2022-03" db="EMBL/GenBank/DDBJ databases">
        <title>Draft genome sequence of Aduncisulcus paluster, a free-living microaerophilic Fornicata.</title>
        <authorList>
            <person name="Yuyama I."/>
            <person name="Kume K."/>
            <person name="Tamura T."/>
            <person name="Inagaki Y."/>
            <person name="Hashimoto T."/>
        </authorList>
    </citation>
    <scope>NUCLEOTIDE SEQUENCE</scope>
    <source>
        <strain evidence="2">NY0171</strain>
    </source>
</reference>
<keyword evidence="1" id="KW-0812">Transmembrane</keyword>
<protein>
    <submittedName>
        <fullName evidence="2">Uncharacterized protein</fullName>
    </submittedName>
</protein>
<dbReference type="EMBL" id="BQXS01001463">
    <property type="protein sequence ID" value="GKT30661.1"/>
    <property type="molecule type" value="Genomic_DNA"/>
</dbReference>
<evidence type="ECO:0000256" key="1">
    <source>
        <dbReference type="SAM" id="Phobius"/>
    </source>
</evidence>
<comment type="caution">
    <text evidence="2">The sequence shown here is derived from an EMBL/GenBank/DDBJ whole genome shotgun (WGS) entry which is preliminary data.</text>
</comment>
<sequence length="100" mass="11165">MAGFESPSFDLVDQTVRFIRILHDHGTFHAAISFIELAVDVDRFHKSQIEEGVTTVTATLGAFDAIFGLILFANFDTGFTTEAFVFVNSYCFAVLKFVNF</sequence>
<keyword evidence="1" id="KW-0472">Membrane</keyword>
<accession>A0ABQ5KFF3</accession>
<gene>
    <name evidence="2" type="ORF">ADUPG1_001623</name>
</gene>
<organism evidence="2 3">
    <name type="scientific">Aduncisulcus paluster</name>
    <dbReference type="NCBI Taxonomy" id="2918883"/>
    <lineage>
        <taxon>Eukaryota</taxon>
        <taxon>Metamonada</taxon>
        <taxon>Carpediemonas-like organisms</taxon>
        <taxon>Aduncisulcus</taxon>
    </lineage>
</organism>
<keyword evidence="3" id="KW-1185">Reference proteome</keyword>
<feature type="transmembrane region" description="Helical" evidence="1">
    <location>
        <begin position="53"/>
        <end position="73"/>
    </location>
</feature>
<name>A0ABQ5KFF3_9EUKA</name>
<evidence type="ECO:0000313" key="2">
    <source>
        <dbReference type="EMBL" id="GKT30661.1"/>
    </source>
</evidence>